<feature type="transmembrane region" description="Helical" evidence="2">
    <location>
        <begin position="31"/>
        <end position="50"/>
    </location>
</feature>
<feature type="region of interest" description="Disordered" evidence="1">
    <location>
        <begin position="224"/>
        <end position="260"/>
    </location>
</feature>
<protein>
    <submittedName>
        <fullName evidence="3">Prostaglandin G/H synthase 1</fullName>
    </submittedName>
</protein>
<keyword evidence="4" id="KW-1185">Reference proteome</keyword>
<dbReference type="AlphaFoldDB" id="A0A5A7PUM1"/>
<evidence type="ECO:0000256" key="1">
    <source>
        <dbReference type="SAM" id="MobiDB-lite"/>
    </source>
</evidence>
<accession>A0A5A7PUM1</accession>
<feature type="compositionally biased region" description="Basic and acidic residues" evidence="1">
    <location>
        <begin position="224"/>
        <end position="249"/>
    </location>
</feature>
<organism evidence="3 4">
    <name type="scientific">Striga asiatica</name>
    <name type="common">Asiatic witchweed</name>
    <name type="synonym">Buchnera asiatica</name>
    <dbReference type="NCBI Taxonomy" id="4170"/>
    <lineage>
        <taxon>Eukaryota</taxon>
        <taxon>Viridiplantae</taxon>
        <taxon>Streptophyta</taxon>
        <taxon>Embryophyta</taxon>
        <taxon>Tracheophyta</taxon>
        <taxon>Spermatophyta</taxon>
        <taxon>Magnoliopsida</taxon>
        <taxon>eudicotyledons</taxon>
        <taxon>Gunneridae</taxon>
        <taxon>Pentapetalae</taxon>
        <taxon>asterids</taxon>
        <taxon>lamiids</taxon>
        <taxon>Lamiales</taxon>
        <taxon>Orobanchaceae</taxon>
        <taxon>Buchnereae</taxon>
        <taxon>Striga</taxon>
    </lineage>
</organism>
<proteinExistence type="predicted"/>
<keyword evidence="2" id="KW-0472">Membrane</keyword>
<keyword evidence="2" id="KW-0812">Transmembrane</keyword>
<sequence length="260" mass="29068">MPGIFSILCINLFFAELHNVIKEPLLKTFKCLDYVIIIIAYIHILLLRLISRIPATLSLHWHPRIQPLSLQSKWKSQGSKEVSFTYLLSNRTLWLVFGSQKTRSIDGRVSGGRERRGGRHSRLWQFILRAISLPQPLIVMLRASFLFAEDLLFLGASMVIAGLAAGVLLVHLSGGTAVPAVTTAVPAAAVRITPVVAPLPSHLFRFSAFEIIPNTKLEVRKIEGQPRDPKVEENLETLRGRGRPRDPLRPRATSRSFGTE</sequence>
<evidence type="ECO:0000313" key="3">
    <source>
        <dbReference type="EMBL" id="GER36535.1"/>
    </source>
</evidence>
<feature type="transmembrane region" description="Helical" evidence="2">
    <location>
        <begin position="151"/>
        <end position="170"/>
    </location>
</feature>
<dbReference type="Proteomes" id="UP000325081">
    <property type="component" value="Unassembled WGS sequence"/>
</dbReference>
<evidence type="ECO:0000256" key="2">
    <source>
        <dbReference type="SAM" id="Phobius"/>
    </source>
</evidence>
<comment type="caution">
    <text evidence="3">The sequence shown here is derived from an EMBL/GenBank/DDBJ whole genome shotgun (WGS) entry which is preliminary data.</text>
</comment>
<name>A0A5A7PUM1_STRAF</name>
<gene>
    <name evidence="3" type="ORF">STAS_12885</name>
</gene>
<reference evidence="4" key="1">
    <citation type="journal article" date="2019" name="Curr. Biol.">
        <title>Genome Sequence of Striga asiatica Provides Insight into the Evolution of Plant Parasitism.</title>
        <authorList>
            <person name="Yoshida S."/>
            <person name="Kim S."/>
            <person name="Wafula E.K."/>
            <person name="Tanskanen J."/>
            <person name="Kim Y.M."/>
            <person name="Honaas L."/>
            <person name="Yang Z."/>
            <person name="Spallek T."/>
            <person name="Conn C.E."/>
            <person name="Ichihashi Y."/>
            <person name="Cheong K."/>
            <person name="Cui S."/>
            <person name="Der J.P."/>
            <person name="Gundlach H."/>
            <person name="Jiao Y."/>
            <person name="Hori C."/>
            <person name="Ishida J.K."/>
            <person name="Kasahara H."/>
            <person name="Kiba T."/>
            <person name="Kim M.S."/>
            <person name="Koo N."/>
            <person name="Laohavisit A."/>
            <person name="Lee Y.H."/>
            <person name="Lumba S."/>
            <person name="McCourt P."/>
            <person name="Mortimer J.C."/>
            <person name="Mutuku J.M."/>
            <person name="Nomura T."/>
            <person name="Sasaki-Sekimoto Y."/>
            <person name="Seto Y."/>
            <person name="Wang Y."/>
            <person name="Wakatake T."/>
            <person name="Sakakibara H."/>
            <person name="Demura T."/>
            <person name="Yamaguchi S."/>
            <person name="Yoneyama K."/>
            <person name="Manabe R.I."/>
            <person name="Nelson D.C."/>
            <person name="Schulman A.H."/>
            <person name="Timko M.P."/>
            <person name="dePamphilis C.W."/>
            <person name="Choi D."/>
            <person name="Shirasu K."/>
        </authorList>
    </citation>
    <scope>NUCLEOTIDE SEQUENCE [LARGE SCALE GENOMIC DNA]</scope>
    <source>
        <strain evidence="4">cv. UVA1</strain>
    </source>
</reference>
<evidence type="ECO:0000313" key="4">
    <source>
        <dbReference type="Proteomes" id="UP000325081"/>
    </source>
</evidence>
<keyword evidence="2" id="KW-1133">Transmembrane helix</keyword>
<dbReference type="EMBL" id="BKCP01005183">
    <property type="protein sequence ID" value="GER36535.1"/>
    <property type="molecule type" value="Genomic_DNA"/>
</dbReference>